<dbReference type="SUPFAM" id="SSF50814">
    <property type="entry name" value="Lipocalins"/>
    <property type="match status" value="1"/>
</dbReference>
<sequence>MYLIIESRDSFGEKSSEKVSCQKEVTSKGIKYSYKNEHGDCKIFIFKDMVQITRKGVINSAQIFKDGKTTFFHYQTPYTSTKFTLKTTEMKQKKEGLFLSYEIYDGEEKVNDIEVAIKEVWN</sequence>
<dbReference type="HOGENOM" id="CLU_163971_0_0_0"/>
<evidence type="ECO:0000313" key="2">
    <source>
        <dbReference type="Proteomes" id="UP000006875"/>
    </source>
</evidence>
<dbReference type="Proteomes" id="UP000006875">
    <property type="component" value="Chromosome"/>
</dbReference>
<dbReference type="EMBL" id="CP002281">
    <property type="protein sequence ID" value="ADO82286.1"/>
    <property type="molecule type" value="Genomic_DNA"/>
</dbReference>
<dbReference type="Gene3D" id="2.40.128.20">
    <property type="match status" value="1"/>
</dbReference>
<dbReference type="OrthoDB" id="92733at2"/>
<gene>
    <name evidence="1" type="ordered locus">Ilyop_0498</name>
</gene>
<dbReference type="eggNOG" id="ENOG5033JUH">
    <property type="taxonomic scope" value="Bacteria"/>
</dbReference>
<evidence type="ECO:0008006" key="3">
    <source>
        <dbReference type="Google" id="ProtNLM"/>
    </source>
</evidence>
<dbReference type="InterPro" id="IPR015231">
    <property type="entry name" value="DUF1934"/>
</dbReference>
<name>E3H5Z6_ILYPC</name>
<dbReference type="AlphaFoldDB" id="E3H5Z6"/>
<dbReference type="Pfam" id="PF09148">
    <property type="entry name" value="DUF1934"/>
    <property type="match status" value="1"/>
</dbReference>
<evidence type="ECO:0000313" key="1">
    <source>
        <dbReference type="EMBL" id="ADO82286.1"/>
    </source>
</evidence>
<protein>
    <recommendedName>
        <fullName evidence="3">DUF1934 domain-containing protein</fullName>
    </recommendedName>
</protein>
<dbReference type="RefSeq" id="WP_013386956.1">
    <property type="nucleotide sequence ID" value="NC_014632.1"/>
</dbReference>
<keyword evidence="2" id="KW-1185">Reference proteome</keyword>
<dbReference type="KEGG" id="ipo:Ilyop_0498"/>
<reference evidence="1 2" key="1">
    <citation type="journal article" date="2010" name="Stand. Genomic Sci.">
        <title>Complete genome sequence of Ilyobacter polytropus type strain (CuHbu1).</title>
        <authorList>
            <person name="Sikorski J."/>
            <person name="Chertkov O."/>
            <person name="Lapidus A."/>
            <person name="Nolan M."/>
            <person name="Lucas S."/>
            <person name="Del Rio T.G."/>
            <person name="Tice H."/>
            <person name="Cheng J.F."/>
            <person name="Tapia R."/>
            <person name="Han C."/>
            <person name="Goodwin L."/>
            <person name="Pitluck S."/>
            <person name="Liolios K."/>
            <person name="Ivanova N."/>
            <person name="Mavromatis K."/>
            <person name="Mikhailova N."/>
            <person name="Pati A."/>
            <person name="Chen A."/>
            <person name="Palaniappan K."/>
            <person name="Land M."/>
            <person name="Hauser L."/>
            <person name="Chang Y.J."/>
            <person name="Jeffries C.D."/>
            <person name="Brambilla E."/>
            <person name="Yasawong M."/>
            <person name="Rohde M."/>
            <person name="Pukall R."/>
            <person name="Spring S."/>
            <person name="Goker M."/>
            <person name="Woyke T."/>
            <person name="Bristow J."/>
            <person name="Eisen J.A."/>
            <person name="Markowitz V."/>
            <person name="Hugenholtz P."/>
            <person name="Kyrpides N.C."/>
            <person name="Klenk H.P."/>
        </authorList>
    </citation>
    <scope>NUCLEOTIDE SEQUENCE [LARGE SCALE GENOMIC DNA]</scope>
    <source>
        <strain evidence="2">ATCC 51220 / DSM 2926 / LMG 16218 / CuHBu1</strain>
    </source>
</reference>
<accession>E3H5Z6</accession>
<proteinExistence type="predicted"/>
<dbReference type="InterPro" id="IPR012674">
    <property type="entry name" value="Calycin"/>
</dbReference>
<dbReference type="STRING" id="572544.Ilyop_0498"/>
<organism evidence="1 2">
    <name type="scientific">Ilyobacter polytropus (strain ATCC 51220 / DSM 2926 / LMG 16218 / CuHBu1)</name>
    <dbReference type="NCBI Taxonomy" id="572544"/>
    <lineage>
        <taxon>Bacteria</taxon>
        <taxon>Fusobacteriati</taxon>
        <taxon>Fusobacteriota</taxon>
        <taxon>Fusobacteriia</taxon>
        <taxon>Fusobacteriales</taxon>
        <taxon>Fusobacteriaceae</taxon>
        <taxon>Ilyobacter</taxon>
    </lineage>
</organism>